<dbReference type="Pfam" id="PF01208">
    <property type="entry name" value="URO-D"/>
    <property type="match status" value="1"/>
</dbReference>
<comment type="caution">
    <text evidence="2">The sequence shown here is derived from an EMBL/GenBank/DDBJ whole genome shotgun (WGS) entry which is preliminary data.</text>
</comment>
<dbReference type="EMBL" id="QMPY01000169">
    <property type="protein sequence ID" value="RLE06599.1"/>
    <property type="molecule type" value="Genomic_DNA"/>
</dbReference>
<dbReference type="GO" id="GO:0006779">
    <property type="term" value="P:porphyrin-containing compound biosynthetic process"/>
    <property type="evidence" value="ECO:0007669"/>
    <property type="project" value="InterPro"/>
</dbReference>
<protein>
    <recommendedName>
        <fullName evidence="1">Uroporphyrinogen decarboxylase (URO-D) domain-containing protein</fullName>
    </recommendedName>
</protein>
<name>A0A662CZD6_UNCAE</name>
<organism evidence="2 3">
    <name type="scientific">Aerophobetes bacterium</name>
    <dbReference type="NCBI Taxonomy" id="2030807"/>
    <lineage>
        <taxon>Bacteria</taxon>
        <taxon>Candidatus Aerophobota</taxon>
    </lineage>
</organism>
<dbReference type="Proteomes" id="UP000277457">
    <property type="component" value="Unassembled WGS sequence"/>
</dbReference>
<accession>A0A662CZD6</accession>
<evidence type="ECO:0000259" key="1">
    <source>
        <dbReference type="Pfam" id="PF01208"/>
    </source>
</evidence>
<feature type="domain" description="Uroporphyrinogen decarboxylase (URO-D)" evidence="1">
    <location>
        <begin position="107"/>
        <end position="323"/>
    </location>
</feature>
<reference evidence="2 3" key="1">
    <citation type="submission" date="2018-06" db="EMBL/GenBank/DDBJ databases">
        <title>Extensive metabolic versatility and redundancy in microbially diverse, dynamic hydrothermal sediments.</title>
        <authorList>
            <person name="Dombrowski N."/>
            <person name="Teske A."/>
            <person name="Baker B.J."/>
        </authorList>
    </citation>
    <scope>NUCLEOTIDE SEQUENCE [LARGE SCALE GENOMIC DNA]</scope>
    <source>
        <strain evidence="2">B7_G13</strain>
    </source>
</reference>
<evidence type="ECO:0000313" key="3">
    <source>
        <dbReference type="Proteomes" id="UP000277457"/>
    </source>
</evidence>
<evidence type="ECO:0000313" key="2">
    <source>
        <dbReference type="EMBL" id="RLE06599.1"/>
    </source>
</evidence>
<dbReference type="GO" id="GO:0004853">
    <property type="term" value="F:uroporphyrinogen decarboxylase activity"/>
    <property type="evidence" value="ECO:0007669"/>
    <property type="project" value="InterPro"/>
</dbReference>
<dbReference type="SUPFAM" id="SSF51726">
    <property type="entry name" value="UROD/MetE-like"/>
    <property type="match status" value="1"/>
</dbReference>
<dbReference type="PANTHER" id="PTHR47099:SF1">
    <property type="entry name" value="METHYLCOBAMIDE:COM METHYLTRANSFERASE MTBA"/>
    <property type="match status" value="1"/>
</dbReference>
<sequence>MKSTGFSDYDNRISFNEILTKLGNDVVIVGATAPNSFILRKFPDGSFMDEWRIRYKVISYYEEIVEHPLKNIETVRQLDQYLDEYGFPDPDAKGRFDLAEKEIEKYSKDYAIIGDLETTMFETSWYLVGMEKFLTDLIMKKGYTFELLDRVMEFHIEIGKKLTKLGCDIIWTGDDFGTQRGMLISPELWREVFKPRFRRVFKELKECNPNIKIAYHSCGSIVPIIPDLIEIGLDILNPLQPYASGMDGKILKKKYSDRLSFFGGIDEQKILPFGSVKEVKGAVKKAIFDLASGGDYILAPAHNIQPDTPMENVLALYEAVKEYGNYPLSI</sequence>
<dbReference type="AlphaFoldDB" id="A0A662CZD6"/>
<dbReference type="Gene3D" id="3.20.20.210">
    <property type="match status" value="1"/>
</dbReference>
<dbReference type="InterPro" id="IPR000257">
    <property type="entry name" value="Uroporphyrinogen_deCOase"/>
</dbReference>
<dbReference type="InterPro" id="IPR038071">
    <property type="entry name" value="UROD/MetE-like_sf"/>
</dbReference>
<dbReference type="InterPro" id="IPR052024">
    <property type="entry name" value="Methanogen_methyltrans"/>
</dbReference>
<proteinExistence type="predicted"/>
<gene>
    <name evidence="2" type="ORF">DRZ78_04420</name>
</gene>
<dbReference type="PANTHER" id="PTHR47099">
    <property type="entry name" value="METHYLCOBAMIDE:COM METHYLTRANSFERASE MTBA"/>
    <property type="match status" value="1"/>
</dbReference>